<feature type="transmembrane region" description="Helical" evidence="1">
    <location>
        <begin position="112"/>
        <end position="129"/>
    </location>
</feature>
<organism evidence="2 3">
    <name type="scientific">Acetivibrio saccincola</name>
    <dbReference type="NCBI Taxonomy" id="1677857"/>
    <lineage>
        <taxon>Bacteria</taxon>
        <taxon>Bacillati</taxon>
        <taxon>Bacillota</taxon>
        <taxon>Clostridia</taxon>
        <taxon>Eubacteriales</taxon>
        <taxon>Oscillospiraceae</taxon>
        <taxon>Acetivibrio</taxon>
    </lineage>
</organism>
<keyword evidence="1" id="KW-1133">Transmembrane helix</keyword>
<dbReference type="EMBL" id="NEMB01000003">
    <property type="protein sequence ID" value="PQQ68343.1"/>
    <property type="molecule type" value="Genomic_DNA"/>
</dbReference>
<evidence type="ECO:0000313" key="2">
    <source>
        <dbReference type="EMBL" id="PQQ68343.1"/>
    </source>
</evidence>
<name>A0A2S8REX9_9FIRM</name>
<keyword evidence="1" id="KW-0812">Transmembrane</keyword>
<dbReference type="OrthoDB" id="9803265at2"/>
<dbReference type="RefSeq" id="WP_101304145.1">
    <property type="nucleotide sequence ID" value="NZ_CP025197.1"/>
</dbReference>
<protein>
    <submittedName>
        <fullName evidence="2">DUF4956 domain-containing protein</fullName>
    </submittedName>
</protein>
<sequence>MGMDISISKVIWTLVFAFLSGIIIALTYIITHARGRYSQNFTHTLLMVPAVIAIIILFVGSNFARAFSLMGIFSIIRFRSAPGDPKDISYILFSAGAGLACGIGLWTYSILFTLIICGFMYVISIINFGDKKIYTKQLKIVIPEDLDYKGVFDDVLLKYTSSHELRRVKTTDLGTLYELVYIITMREDVNEKEFIDELRCRNGNLNITLSMKAEPDY</sequence>
<reference evidence="2 3" key="1">
    <citation type="journal article" date="2018" name="Syst. Appl. Microbiol.">
        <title>Characterization and high-quality draft genome sequence of Herbivorax saccincola A7, an anaerobic, alkaliphilic, thermophilic, cellulolytic, and xylanolytic bacterium.</title>
        <authorList>
            <person name="Aikawa S."/>
            <person name="Baramee S."/>
            <person name="Sermsathanaswadi J."/>
            <person name="Thianheng P."/>
            <person name="Tachaapaikoon C."/>
            <person name="Shikata A."/>
            <person name="Waeonukul R."/>
            <person name="Pason P."/>
            <person name="Ratanakhanokchai K."/>
            <person name="Kosugi A."/>
        </authorList>
    </citation>
    <scope>NUCLEOTIDE SEQUENCE [LARGE SCALE GENOMIC DNA]</scope>
    <source>
        <strain evidence="2 3">A7</strain>
    </source>
</reference>
<keyword evidence="1" id="KW-0472">Membrane</keyword>
<evidence type="ECO:0000256" key="1">
    <source>
        <dbReference type="SAM" id="Phobius"/>
    </source>
</evidence>
<dbReference type="Proteomes" id="UP000239720">
    <property type="component" value="Unassembled WGS sequence"/>
</dbReference>
<proteinExistence type="predicted"/>
<feature type="transmembrane region" description="Helical" evidence="1">
    <location>
        <begin position="12"/>
        <end position="30"/>
    </location>
</feature>
<comment type="caution">
    <text evidence="2">The sequence shown here is derived from an EMBL/GenBank/DDBJ whole genome shotgun (WGS) entry which is preliminary data.</text>
</comment>
<accession>A0A2S8REX9</accession>
<dbReference type="AlphaFoldDB" id="A0A2S8REX9"/>
<dbReference type="Pfam" id="PF16316">
    <property type="entry name" value="DUF4956"/>
    <property type="match status" value="1"/>
</dbReference>
<evidence type="ECO:0000313" key="3">
    <source>
        <dbReference type="Proteomes" id="UP000239720"/>
    </source>
</evidence>
<gene>
    <name evidence="2" type="ORF">B9R14_12020</name>
</gene>
<feature type="transmembrane region" description="Helical" evidence="1">
    <location>
        <begin position="50"/>
        <end position="76"/>
    </location>
</feature>
<dbReference type="InterPro" id="IPR032531">
    <property type="entry name" value="DUF4956"/>
</dbReference>